<sequence>MRAQTKHYWSPLLTAATLSQHLHQPLLFGEVVTRRQAGKYSWLTSKGTKSRERREGGKSGAGEDEAEENENGYKDYEKHIQRRRGAKGTRKKNEGKLKSISKVLQRRERREGGGSHFPCVNHIRNSANEGNEDDRSSYASYEGCFALNWSFERRRIAPKDGVLLPKGKHANQGSSVNIRDGYNLTQQYRKSPHHESRVARFNTGAARRPATRAMGFNIANNATSP</sequence>
<dbReference type="EMBL" id="VSRR010000150">
    <property type="protein sequence ID" value="MPC11185.1"/>
    <property type="molecule type" value="Genomic_DNA"/>
</dbReference>
<reference evidence="2 3" key="1">
    <citation type="submission" date="2019-05" db="EMBL/GenBank/DDBJ databases">
        <title>Another draft genome of Portunus trituberculatus and its Hox gene families provides insights of decapod evolution.</title>
        <authorList>
            <person name="Jeong J.-H."/>
            <person name="Song I."/>
            <person name="Kim S."/>
            <person name="Choi T."/>
            <person name="Kim D."/>
            <person name="Ryu S."/>
            <person name="Kim W."/>
        </authorList>
    </citation>
    <scope>NUCLEOTIDE SEQUENCE [LARGE SCALE GENOMIC DNA]</scope>
    <source>
        <tissue evidence="2">Muscle</tissue>
    </source>
</reference>
<organism evidence="2 3">
    <name type="scientific">Portunus trituberculatus</name>
    <name type="common">Swimming crab</name>
    <name type="synonym">Neptunus trituberculatus</name>
    <dbReference type="NCBI Taxonomy" id="210409"/>
    <lineage>
        <taxon>Eukaryota</taxon>
        <taxon>Metazoa</taxon>
        <taxon>Ecdysozoa</taxon>
        <taxon>Arthropoda</taxon>
        <taxon>Crustacea</taxon>
        <taxon>Multicrustacea</taxon>
        <taxon>Malacostraca</taxon>
        <taxon>Eumalacostraca</taxon>
        <taxon>Eucarida</taxon>
        <taxon>Decapoda</taxon>
        <taxon>Pleocyemata</taxon>
        <taxon>Brachyura</taxon>
        <taxon>Eubrachyura</taxon>
        <taxon>Portunoidea</taxon>
        <taxon>Portunidae</taxon>
        <taxon>Portuninae</taxon>
        <taxon>Portunus</taxon>
    </lineage>
</organism>
<feature type="region of interest" description="Disordered" evidence="1">
    <location>
        <begin position="43"/>
        <end position="135"/>
    </location>
</feature>
<comment type="caution">
    <text evidence="2">The sequence shown here is derived from an EMBL/GenBank/DDBJ whole genome shotgun (WGS) entry which is preliminary data.</text>
</comment>
<feature type="compositionally biased region" description="Basic residues" evidence="1">
    <location>
        <begin position="80"/>
        <end position="90"/>
    </location>
</feature>
<keyword evidence="3" id="KW-1185">Reference proteome</keyword>
<proteinExistence type="predicted"/>
<protein>
    <submittedName>
        <fullName evidence="2">Uncharacterized protein</fullName>
    </submittedName>
</protein>
<evidence type="ECO:0000256" key="1">
    <source>
        <dbReference type="SAM" id="MobiDB-lite"/>
    </source>
</evidence>
<accession>A0A5B7CPR1</accession>
<dbReference type="Proteomes" id="UP000324222">
    <property type="component" value="Unassembled WGS sequence"/>
</dbReference>
<evidence type="ECO:0000313" key="3">
    <source>
        <dbReference type="Proteomes" id="UP000324222"/>
    </source>
</evidence>
<name>A0A5B7CPR1_PORTR</name>
<gene>
    <name evidence="2" type="ORF">E2C01_003844</name>
</gene>
<dbReference type="AlphaFoldDB" id="A0A5B7CPR1"/>
<evidence type="ECO:0000313" key="2">
    <source>
        <dbReference type="EMBL" id="MPC11185.1"/>
    </source>
</evidence>